<evidence type="ECO:0000256" key="1">
    <source>
        <dbReference type="SAM" id="MobiDB-lite"/>
    </source>
</evidence>
<accession>A0A7I8LA97</accession>
<dbReference type="EMBL" id="LR746275">
    <property type="protein sequence ID" value="CAA7406214.1"/>
    <property type="molecule type" value="Genomic_DNA"/>
</dbReference>
<evidence type="ECO:0000259" key="2">
    <source>
        <dbReference type="Pfam" id="PF22600"/>
    </source>
</evidence>
<keyword evidence="5" id="KW-1185">Reference proteome</keyword>
<dbReference type="InterPro" id="IPR043519">
    <property type="entry name" value="NT_sf"/>
</dbReference>
<feature type="domain" description="PAP/OAS1 substrate-binding-related" evidence="3">
    <location>
        <begin position="181"/>
        <end position="364"/>
    </location>
</feature>
<organism evidence="4 5">
    <name type="scientific">Spirodela intermedia</name>
    <name type="common">Intermediate duckweed</name>
    <dbReference type="NCBI Taxonomy" id="51605"/>
    <lineage>
        <taxon>Eukaryota</taxon>
        <taxon>Viridiplantae</taxon>
        <taxon>Streptophyta</taxon>
        <taxon>Embryophyta</taxon>
        <taxon>Tracheophyta</taxon>
        <taxon>Spermatophyta</taxon>
        <taxon>Magnoliopsida</taxon>
        <taxon>Liliopsida</taxon>
        <taxon>Araceae</taxon>
        <taxon>Lemnoideae</taxon>
        <taxon>Spirodela</taxon>
    </lineage>
</organism>
<feature type="compositionally biased region" description="Basic and acidic residues" evidence="1">
    <location>
        <begin position="444"/>
        <end position="455"/>
    </location>
</feature>
<evidence type="ECO:0000313" key="4">
    <source>
        <dbReference type="EMBL" id="CAA7406214.1"/>
    </source>
</evidence>
<feature type="compositionally biased region" description="Polar residues" evidence="1">
    <location>
        <begin position="379"/>
        <end position="393"/>
    </location>
</feature>
<evidence type="ECO:0000259" key="3">
    <source>
        <dbReference type="Pfam" id="PF26180"/>
    </source>
</evidence>
<feature type="domain" description="Poly(A) RNA polymerase mitochondrial-like central palm" evidence="2">
    <location>
        <begin position="49"/>
        <end position="168"/>
    </location>
</feature>
<protein>
    <submittedName>
        <fullName evidence="4">Uncharacterized protein</fullName>
    </submittedName>
</protein>
<dbReference type="Gene3D" id="3.30.460.10">
    <property type="entry name" value="Beta Polymerase, domain 2"/>
    <property type="match status" value="1"/>
</dbReference>
<feature type="region of interest" description="Disordered" evidence="1">
    <location>
        <begin position="411"/>
        <end position="479"/>
    </location>
</feature>
<dbReference type="PANTHER" id="PTHR45979:SF2">
    <property type="entry name" value="PAP_OAS1 SUBSTRATE-BINDING DOMAIN SUPERFAMILY"/>
    <property type="match status" value="1"/>
</dbReference>
<dbReference type="Proteomes" id="UP000663760">
    <property type="component" value="Chromosome 12"/>
</dbReference>
<dbReference type="OrthoDB" id="273917at2759"/>
<feature type="region of interest" description="Disordered" evidence="1">
    <location>
        <begin position="368"/>
        <end position="397"/>
    </location>
</feature>
<name>A0A7I8LA97_SPIIN</name>
<dbReference type="InterPro" id="IPR058921">
    <property type="entry name" value="PAP/OAS1-rel"/>
</dbReference>
<sequence>MGDVKVCAPPRPDGLFVEEVPSGFVLQSSNPHPLTIDADNWRLAERLTERIVRRIQPTKLADEGRGKIVEHVRSLIKGVADAEIFPFGSVPLKTYLPDGDIDLTVIIRQGNEDSLSKNVLAVLQDREQKGSSQLEIKDVQYINAEVKLVKCLVQNILVDISFQQSGGLCTLCFLEKVDQMIGKDHLFKRSIILIKAWCYYESRILGAHHGLLSSYALETLVLYIFHVFHSFLDFFGHFDWDNYCVSLNGPVCLSSLPDILAEPPRIDGDARLLSRDFLKTFEDEFLTPLAWSEGNSGSRSFHKKHLNIVDPLKASNNLGRSVSKGNSYRIRSAFTYGARKLGRILTLPRERIAKELNKFFMNSLDHSDGEQLHEEDSSPMASESALSGTSETTGLPLKTRCAREMAFVSSSIRSHGVDKPQAQATTRNTGPSPRRVFHAPHQFFCREDEATRSSKPEGISTSESSMKTTSADREDDPGEELAKKREGTMVSGYHAESSPFSDLTGDYDTHMKNLQYAVCCLDRQPSSSFYTRNQQEGLSRHNMVHPVITNWMFPSPFHPAPGYYGSSAHVVHCGYGPENIPRTRGTGTYIPNMNHWMYKERDPPARGKAEAHASQRTPGDSTGRERLSHESTSGSNCQRGPGQLGLDQAPCSTFTGFTQPNVSSPTLETGAGAGPGPGPELGISHEPVAIPGRGALSKIVGSSAEERPMGSSSYQLKNEDDFPPLLS</sequence>
<dbReference type="SUPFAM" id="SSF81301">
    <property type="entry name" value="Nucleotidyltransferase"/>
    <property type="match status" value="1"/>
</dbReference>
<dbReference type="InterPro" id="IPR058920">
    <property type="entry name" value="PAP-OAS1-bd-rel"/>
</dbReference>
<feature type="compositionally biased region" description="Polar residues" evidence="1">
    <location>
        <begin position="459"/>
        <end position="469"/>
    </location>
</feature>
<feature type="compositionally biased region" description="Basic and acidic residues" evidence="1">
    <location>
        <begin position="598"/>
        <end position="613"/>
    </location>
</feature>
<dbReference type="Pfam" id="PF26180">
    <property type="entry name" value="PAP-OAS1"/>
    <property type="match status" value="1"/>
</dbReference>
<dbReference type="CDD" id="cd05402">
    <property type="entry name" value="NT_PAP_TUTase"/>
    <property type="match status" value="1"/>
</dbReference>
<dbReference type="Gene3D" id="1.10.1410.10">
    <property type="match status" value="1"/>
</dbReference>
<feature type="region of interest" description="Disordered" evidence="1">
    <location>
        <begin position="598"/>
        <end position="727"/>
    </location>
</feature>
<feature type="compositionally biased region" description="Polar residues" evidence="1">
    <location>
        <begin position="650"/>
        <end position="664"/>
    </location>
</feature>
<feature type="compositionally biased region" description="Polar residues" evidence="1">
    <location>
        <begin position="422"/>
        <end position="431"/>
    </location>
</feature>
<dbReference type="InterPro" id="IPR054708">
    <property type="entry name" value="MTPAP-like_central"/>
</dbReference>
<dbReference type="Pfam" id="PF22600">
    <property type="entry name" value="MTPAP-like_central"/>
    <property type="match status" value="1"/>
</dbReference>
<dbReference type="SUPFAM" id="SSF81631">
    <property type="entry name" value="PAP/OAS1 substrate-binding domain"/>
    <property type="match status" value="1"/>
</dbReference>
<reference evidence="4" key="1">
    <citation type="submission" date="2020-02" db="EMBL/GenBank/DDBJ databases">
        <authorList>
            <person name="Scholz U."/>
            <person name="Mascher M."/>
            <person name="Fiebig A."/>
        </authorList>
    </citation>
    <scope>NUCLEOTIDE SEQUENCE</scope>
</reference>
<gene>
    <name evidence="4" type="ORF">SI8410_12016892</name>
</gene>
<dbReference type="PANTHER" id="PTHR45979">
    <property type="entry name" value="PAP/OAS1 SUBSTRATE-BINDING DOMAIN SUPERFAMILY"/>
    <property type="match status" value="1"/>
</dbReference>
<evidence type="ECO:0000313" key="5">
    <source>
        <dbReference type="Proteomes" id="UP000663760"/>
    </source>
</evidence>
<proteinExistence type="predicted"/>
<dbReference type="AlphaFoldDB" id="A0A7I8LA97"/>